<feature type="domain" description="Flavodoxin-like" evidence="1">
    <location>
        <begin position="3"/>
        <end position="164"/>
    </location>
</feature>
<dbReference type="PROSITE" id="PS00201">
    <property type="entry name" value="FLAVODOXIN"/>
    <property type="match status" value="1"/>
</dbReference>
<name>A0A6L9SEB9_9ACTN</name>
<dbReference type="RefSeq" id="WP_163743406.1">
    <property type="nucleotide sequence ID" value="NZ_JAAGOA010000024.1"/>
</dbReference>
<gene>
    <name evidence="2" type="ORF">G1H10_25855</name>
</gene>
<dbReference type="GO" id="GO:0009055">
    <property type="term" value="F:electron transfer activity"/>
    <property type="evidence" value="ECO:0007669"/>
    <property type="project" value="InterPro"/>
</dbReference>
<dbReference type="Pfam" id="PF00258">
    <property type="entry name" value="Flavodoxin_1"/>
    <property type="match status" value="1"/>
</dbReference>
<sequence length="171" mass="18237">MDAWVVYESMFGNTKALAEAIAAGLAAREVRVLEVGEAPLVIPATVGLLIVGCPTHAFGMSRASTREEAAKEAPHGVLSARIGVREWFDALERDASGTTAAVTFDTRVNRPRLPGSAAAAAEKRLKRLGFATVARPMSFYVHGKEGPLVEGEIERATEWAAQLGTEFMPVS</sequence>
<evidence type="ECO:0000313" key="3">
    <source>
        <dbReference type="Proteomes" id="UP000475214"/>
    </source>
</evidence>
<proteinExistence type="predicted"/>
<dbReference type="AlphaFoldDB" id="A0A6L9SEB9"/>
<dbReference type="Proteomes" id="UP000475214">
    <property type="component" value="Unassembled WGS sequence"/>
</dbReference>
<accession>A0A6L9SEB9</accession>
<dbReference type="PROSITE" id="PS50902">
    <property type="entry name" value="FLAVODOXIN_LIKE"/>
    <property type="match status" value="1"/>
</dbReference>
<organism evidence="2 3">
    <name type="scientific">Phytoactinopolyspora halotolerans</name>
    <dbReference type="NCBI Taxonomy" id="1981512"/>
    <lineage>
        <taxon>Bacteria</taxon>
        <taxon>Bacillati</taxon>
        <taxon>Actinomycetota</taxon>
        <taxon>Actinomycetes</taxon>
        <taxon>Jiangellales</taxon>
        <taxon>Jiangellaceae</taxon>
        <taxon>Phytoactinopolyspora</taxon>
    </lineage>
</organism>
<evidence type="ECO:0000259" key="1">
    <source>
        <dbReference type="PROSITE" id="PS50902"/>
    </source>
</evidence>
<dbReference type="InterPro" id="IPR008254">
    <property type="entry name" value="Flavodoxin/NO_synth"/>
</dbReference>
<dbReference type="EMBL" id="JAAGOA010000024">
    <property type="protein sequence ID" value="NEE03596.1"/>
    <property type="molecule type" value="Genomic_DNA"/>
</dbReference>
<evidence type="ECO:0000313" key="2">
    <source>
        <dbReference type="EMBL" id="NEE03596.1"/>
    </source>
</evidence>
<dbReference type="SUPFAM" id="SSF52218">
    <property type="entry name" value="Flavoproteins"/>
    <property type="match status" value="1"/>
</dbReference>
<dbReference type="GO" id="GO:0010181">
    <property type="term" value="F:FMN binding"/>
    <property type="evidence" value="ECO:0007669"/>
    <property type="project" value="InterPro"/>
</dbReference>
<comment type="caution">
    <text evidence="2">The sequence shown here is derived from an EMBL/GenBank/DDBJ whole genome shotgun (WGS) entry which is preliminary data.</text>
</comment>
<keyword evidence="3" id="KW-1185">Reference proteome</keyword>
<reference evidence="2 3" key="1">
    <citation type="submission" date="2020-02" db="EMBL/GenBank/DDBJ databases">
        <authorList>
            <person name="Li X.-J."/>
            <person name="Han X.-M."/>
        </authorList>
    </citation>
    <scope>NUCLEOTIDE SEQUENCE [LARGE SCALE GENOMIC DNA]</scope>
    <source>
        <strain evidence="2 3">CCTCC AB 2017055</strain>
    </source>
</reference>
<protein>
    <submittedName>
        <fullName evidence="2">Flavodoxin</fullName>
    </submittedName>
</protein>
<dbReference type="Gene3D" id="3.40.50.360">
    <property type="match status" value="1"/>
</dbReference>
<dbReference type="InterPro" id="IPR029039">
    <property type="entry name" value="Flavoprotein-like_sf"/>
</dbReference>
<dbReference type="InterPro" id="IPR001226">
    <property type="entry name" value="Flavodoxin_CS"/>
</dbReference>